<dbReference type="AlphaFoldDB" id="A0AAW0CYY6"/>
<organism evidence="1 2">
    <name type="scientific">Paramarasmius palmivorus</name>
    <dbReference type="NCBI Taxonomy" id="297713"/>
    <lineage>
        <taxon>Eukaryota</taxon>
        <taxon>Fungi</taxon>
        <taxon>Dikarya</taxon>
        <taxon>Basidiomycota</taxon>
        <taxon>Agaricomycotina</taxon>
        <taxon>Agaricomycetes</taxon>
        <taxon>Agaricomycetidae</taxon>
        <taxon>Agaricales</taxon>
        <taxon>Marasmiineae</taxon>
        <taxon>Marasmiaceae</taxon>
        <taxon>Paramarasmius</taxon>
    </lineage>
</organism>
<accession>A0AAW0CYY6</accession>
<dbReference type="Proteomes" id="UP001383192">
    <property type="component" value="Unassembled WGS sequence"/>
</dbReference>
<protein>
    <recommendedName>
        <fullName evidence="3">F-box domain-containing protein</fullName>
    </recommendedName>
</protein>
<dbReference type="EMBL" id="JAYKXP010000027">
    <property type="protein sequence ID" value="KAK7043967.1"/>
    <property type="molecule type" value="Genomic_DNA"/>
</dbReference>
<evidence type="ECO:0000313" key="1">
    <source>
        <dbReference type="EMBL" id="KAK7043967.1"/>
    </source>
</evidence>
<keyword evidence="2" id="KW-1185">Reference proteome</keyword>
<evidence type="ECO:0008006" key="3">
    <source>
        <dbReference type="Google" id="ProtNLM"/>
    </source>
</evidence>
<name>A0AAW0CYY6_9AGAR</name>
<sequence length="541" mass="61737">MSKPPFSPLELQAQLRSRVPLDKLQEKQIENYICQANQDTFKCDHEVRALYARIDQIRVAQAALSRSTFRHGSLLSPIRKLPLEILHRIFIFAAGVNVFGVKNKWDSTAFILASVCYSWREIALDYPTLWASLAVSIEERAIYPTGLCIERSKMYPLSLVLESEPYNWDDHHDDLLKLFLRQSGRWLKVDMSKVEMGTLDEIRDLPLLEEAYYSERSEGLLPRLKHAPRLRVLSFEDIPATDAFSFENLTRITVNVPGSSDDPAPVRTLCEALCSCPNLTECAYQSCRNIFGEDLAISGYESLDAPLCATSNIQTFEIDLYDRRGVFSEVSDVFASLTLPFIHTLSIRGDSPVVYGYHTALWGEWPSVVMRDFIVRSDCHLTSLRLVGLPLSDTEVISFLNLTPALEHLSISEVWANTDFPIGEHSVPFVNTVTKALIQRLTVPVLSQDVWSSQMYPLVPMLKCLRLRVHKHFDADSMFAQMVLSRWRVENFMEEFPTQRIRTVVLNVVGRDLHMEMYVGLRELDVEGLMVTIIGNNKVWV</sequence>
<gene>
    <name evidence="1" type="ORF">VNI00_008135</name>
</gene>
<proteinExistence type="predicted"/>
<comment type="caution">
    <text evidence="1">The sequence shown here is derived from an EMBL/GenBank/DDBJ whole genome shotgun (WGS) entry which is preliminary data.</text>
</comment>
<reference evidence="1 2" key="1">
    <citation type="submission" date="2024-01" db="EMBL/GenBank/DDBJ databases">
        <title>A draft genome for a cacao thread blight-causing isolate of Paramarasmius palmivorus.</title>
        <authorList>
            <person name="Baruah I.K."/>
            <person name="Bukari Y."/>
            <person name="Amoako-Attah I."/>
            <person name="Meinhardt L.W."/>
            <person name="Bailey B.A."/>
            <person name="Cohen S.P."/>
        </authorList>
    </citation>
    <scope>NUCLEOTIDE SEQUENCE [LARGE SCALE GENOMIC DNA]</scope>
    <source>
        <strain evidence="1 2">GH-12</strain>
    </source>
</reference>
<dbReference type="Gene3D" id="3.80.10.10">
    <property type="entry name" value="Ribonuclease Inhibitor"/>
    <property type="match status" value="1"/>
</dbReference>
<dbReference type="InterPro" id="IPR032675">
    <property type="entry name" value="LRR_dom_sf"/>
</dbReference>
<dbReference type="Gene3D" id="1.20.1280.50">
    <property type="match status" value="1"/>
</dbReference>
<dbReference type="SUPFAM" id="SSF52047">
    <property type="entry name" value="RNI-like"/>
    <property type="match status" value="1"/>
</dbReference>
<evidence type="ECO:0000313" key="2">
    <source>
        <dbReference type="Proteomes" id="UP001383192"/>
    </source>
</evidence>